<protein>
    <submittedName>
        <fullName evidence="2">PAS domain-containing protein</fullName>
    </submittedName>
</protein>
<dbReference type="InterPro" id="IPR035965">
    <property type="entry name" value="PAS-like_dom_sf"/>
</dbReference>
<reference evidence="2" key="1">
    <citation type="submission" date="2020-11" db="EMBL/GenBank/DDBJ databases">
        <title>Bacterial whole genome sequence for Caenimonas sp. DR4.4.</title>
        <authorList>
            <person name="Le V."/>
            <person name="Ko S.-R."/>
            <person name="Ahn C.-Y."/>
            <person name="Oh H.-M."/>
        </authorList>
    </citation>
    <scope>NUCLEOTIDE SEQUENCE</scope>
    <source>
        <strain evidence="2">DR4.4</strain>
    </source>
</reference>
<gene>
    <name evidence="2" type="ORF">I5803_02380</name>
</gene>
<evidence type="ECO:0000259" key="1">
    <source>
        <dbReference type="PROSITE" id="PS50113"/>
    </source>
</evidence>
<evidence type="ECO:0000313" key="2">
    <source>
        <dbReference type="EMBL" id="MBG9386860.1"/>
    </source>
</evidence>
<name>A0A931H1K9_9BURK</name>
<feature type="domain" description="PAC" evidence="1">
    <location>
        <begin position="244"/>
        <end position="299"/>
    </location>
</feature>
<dbReference type="RefSeq" id="WP_196984820.1">
    <property type="nucleotide sequence ID" value="NZ_JADWYS010000001.1"/>
</dbReference>
<accession>A0A931H1K9</accession>
<proteinExistence type="predicted"/>
<dbReference type="AlphaFoldDB" id="A0A931H1K9"/>
<evidence type="ECO:0000313" key="3">
    <source>
        <dbReference type="Proteomes" id="UP000651050"/>
    </source>
</evidence>
<dbReference type="Gene3D" id="3.30.450.20">
    <property type="entry name" value="PAS domain"/>
    <property type="match status" value="3"/>
</dbReference>
<dbReference type="InterPro" id="IPR013656">
    <property type="entry name" value="PAS_4"/>
</dbReference>
<dbReference type="SUPFAM" id="SSF55785">
    <property type="entry name" value="PYP-like sensor domain (PAS domain)"/>
    <property type="match status" value="2"/>
</dbReference>
<comment type="caution">
    <text evidence="2">The sequence shown here is derived from an EMBL/GenBank/DDBJ whole genome shotgun (WGS) entry which is preliminary data.</text>
</comment>
<organism evidence="2 3">
    <name type="scientific">Caenimonas aquaedulcis</name>
    <dbReference type="NCBI Taxonomy" id="2793270"/>
    <lineage>
        <taxon>Bacteria</taxon>
        <taxon>Pseudomonadati</taxon>
        <taxon>Pseudomonadota</taxon>
        <taxon>Betaproteobacteria</taxon>
        <taxon>Burkholderiales</taxon>
        <taxon>Comamonadaceae</taxon>
        <taxon>Caenimonas</taxon>
    </lineage>
</organism>
<sequence>MTSSPTALAFLQGGHEMGARIRAFDWASHPLGPPEGWPAALQMALSLCLNSSFPTAIYWGPSMYTLYNDAWSVIPAERHPVALGQPAKELWSDIWATVGPEMESVLATGEGLAQFEQMLPMVRAGLPRESWWNYSFTALRNPDNTIGGIFNQGNEVTALVLARRAREAELDRLRELFRQAPQPIALLRGPDHVFDIANEAYRRLVGGRDVEGKAVSQALPEVVKQGFIPLLDKVYQSGEPYVATGMLVKLEQALGAPAEDRLLDFIYQPVRDASGRVDGILVLITDVTDRARAEAALRTTNWQLGEERARLAAMVEAEKRAQAALRRFNDTLEAHVRLRTAELERTMAQQGAIADRLRATFETSLIYQGFIGTDGVLLDANTQSLSGIQAKLSDVVGRPFWETRWFESTPGLAERIREGVAAALSGMAVREVLDVNLPIGPRRFDFSLRPVFNGRGEIVGVVPEAVDITGRDVPASP</sequence>
<dbReference type="PROSITE" id="PS50113">
    <property type="entry name" value="PAC"/>
    <property type="match status" value="1"/>
</dbReference>
<dbReference type="Pfam" id="PF08448">
    <property type="entry name" value="PAS_4"/>
    <property type="match status" value="2"/>
</dbReference>
<dbReference type="EMBL" id="JADWYS010000001">
    <property type="protein sequence ID" value="MBG9386860.1"/>
    <property type="molecule type" value="Genomic_DNA"/>
</dbReference>
<dbReference type="InterPro" id="IPR000700">
    <property type="entry name" value="PAS-assoc_C"/>
</dbReference>
<keyword evidence="3" id="KW-1185">Reference proteome</keyword>
<dbReference type="Proteomes" id="UP000651050">
    <property type="component" value="Unassembled WGS sequence"/>
</dbReference>